<dbReference type="InterPro" id="IPR006140">
    <property type="entry name" value="D-isomer_DH_NAD-bd"/>
</dbReference>
<evidence type="ECO:0000313" key="8">
    <source>
        <dbReference type="Proteomes" id="UP001162155"/>
    </source>
</evidence>
<dbReference type="SUPFAM" id="SSF52283">
    <property type="entry name" value="Formate/glycerate dehydrogenase catalytic domain-like"/>
    <property type="match status" value="1"/>
</dbReference>
<dbReference type="Pfam" id="PF02826">
    <property type="entry name" value="2-Hacid_dh_C"/>
    <property type="match status" value="1"/>
</dbReference>
<comment type="caution">
    <text evidence="7">The sequence shown here is derived from an EMBL/GenBank/DDBJ whole genome shotgun (WGS) entry which is preliminary data.</text>
</comment>
<dbReference type="Pfam" id="PF00389">
    <property type="entry name" value="2-Hacid_dh"/>
    <property type="match status" value="1"/>
</dbReference>
<accession>A0A0P9ZSZ6</accession>
<keyword evidence="2 4" id="KW-0560">Oxidoreductase</keyword>
<feature type="domain" description="D-isomer specific 2-hydroxyacid dehydrogenase catalytic" evidence="5">
    <location>
        <begin position="7"/>
        <end position="302"/>
    </location>
</feature>
<sequence length="325" mass="36096">MASKLDVLIVDPIHSHLKAYLNSHHNVTVKSPISRKELLECIEDVDLLVLRSGVQVDHELLERGKRLSTIVRAGTGTDNIDLDAVQQRGIDFYNTPSTNARSVAELSFGLMHCLYRHIKRASVEIEKNLWNKKAFQGFELSDKTLGLVGFGSIGQHIASIAKGYGMSVHCKAQYYSQERASALQLHSIFLHEELDTLLSASDIVVVCCPYGEQTKNLIARHNLPRLKSSSILINVARGGVVCEEDLYHTLAGRQLYAAASDVFVNERQPSPLFTLDNFVGTPHIGAMTHESQKKIAELIIDYLEEKKLTHYPPSADLATYAVGHI</sequence>
<dbReference type="InterPro" id="IPR036291">
    <property type="entry name" value="NAD(P)-bd_dom_sf"/>
</dbReference>
<dbReference type="Proteomes" id="UP001162155">
    <property type="component" value="Unassembled WGS sequence"/>
</dbReference>
<dbReference type="EMBL" id="JAFFRZ010000001">
    <property type="protein sequence ID" value="MDH4623289.1"/>
    <property type="molecule type" value="Genomic_DNA"/>
</dbReference>
<protein>
    <submittedName>
        <fullName evidence="7">Uncharacterized protein</fullName>
    </submittedName>
</protein>
<gene>
    <name evidence="7" type="ORF">JW322_16355</name>
</gene>
<reference evidence="7" key="1">
    <citation type="submission" date="2021-02" db="EMBL/GenBank/DDBJ databases">
        <title>Genome analysis of blister spot of apple pathogen from New York area.</title>
        <authorList>
            <person name="Kandel P."/>
            <person name="Hockett K.L."/>
            <person name="Santander R."/>
            <person name="Acimovic S."/>
        </authorList>
    </citation>
    <scope>NUCLEOTIDE SEQUENCE</scope>
    <source>
        <strain evidence="7">PSP1</strain>
    </source>
</reference>
<evidence type="ECO:0000313" key="7">
    <source>
        <dbReference type="EMBL" id="MDH4623289.1"/>
    </source>
</evidence>
<dbReference type="InterPro" id="IPR006139">
    <property type="entry name" value="D-isomer_2_OHA_DH_cat_dom"/>
</dbReference>
<keyword evidence="3" id="KW-0520">NAD</keyword>
<evidence type="ECO:0000256" key="2">
    <source>
        <dbReference type="ARBA" id="ARBA00023002"/>
    </source>
</evidence>
<feature type="domain" description="D-isomer specific 2-hydroxyacid dehydrogenase NAD-binding" evidence="6">
    <location>
        <begin position="108"/>
        <end position="285"/>
    </location>
</feature>
<dbReference type="AlphaFoldDB" id="A0A0P9ZSZ6"/>
<evidence type="ECO:0000256" key="1">
    <source>
        <dbReference type="ARBA" id="ARBA00005854"/>
    </source>
</evidence>
<evidence type="ECO:0000256" key="4">
    <source>
        <dbReference type="RuleBase" id="RU003719"/>
    </source>
</evidence>
<organism evidence="7 8">
    <name type="scientific">Pseudomonas syringae pv. papulans</name>
    <dbReference type="NCBI Taxonomy" id="83963"/>
    <lineage>
        <taxon>Bacteria</taxon>
        <taxon>Pseudomonadati</taxon>
        <taxon>Pseudomonadota</taxon>
        <taxon>Gammaproteobacteria</taxon>
        <taxon>Pseudomonadales</taxon>
        <taxon>Pseudomonadaceae</taxon>
        <taxon>Pseudomonas</taxon>
        <taxon>Pseudomonas syringae</taxon>
    </lineage>
</organism>
<dbReference type="RefSeq" id="WP_052810468.1">
    <property type="nucleotide sequence ID" value="NZ_JAFFRY010000080.1"/>
</dbReference>
<evidence type="ECO:0000256" key="3">
    <source>
        <dbReference type="ARBA" id="ARBA00023027"/>
    </source>
</evidence>
<dbReference type="PANTHER" id="PTHR42789:SF1">
    <property type="entry name" value="D-ISOMER SPECIFIC 2-HYDROXYACID DEHYDROGENASE FAMILY PROTEIN (AFU_ORTHOLOGUE AFUA_6G10090)"/>
    <property type="match status" value="1"/>
</dbReference>
<name>A0A0P9ZSZ6_PSESX</name>
<evidence type="ECO:0000259" key="5">
    <source>
        <dbReference type="Pfam" id="PF00389"/>
    </source>
</evidence>
<dbReference type="GO" id="GO:0051287">
    <property type="term" value="F:NAD binding"/>
    <property type="evidence" value="ECO:0007669"/>
    <property type="project" value="InterPro"/>
</dbReference>
<proteinExistence type="inferred from homology"/>
<dbReference type="Gene3D" id="3.40.50.720">
    <property type="entry name" value="NAD(P)-binding Rossmann-like Domain"/>
    <property type="match status" value="2"/>
</dbReference>
<dbReference type="GO" id="GO:0016616">
    <property type="term" value="F:oxidoreductase activity, acting on the CH-OH group of donors, NAD or NADP as acceptor"/>
    <property type="evidence" value="ECO:0007669"/>
    <property type="project" value="InterPro"/>
</dbReference>
<comment type="similarity">
    <text evidence="1 4">Belongs to the D-isomer specific 2-hydroxyacid dehydrogenase family.</text>
</comment>
<dbReference type="PANTHER" id="PTHR42789">
    <property type="entry name" value="D-ISOMER SPECIFIC 2-HYDROXYACID DEHYDROGENASE FAMILY PROTEIN (AFU_ORTHOLOGUE AFUA_6G10090)"/>
    <property type="match status" value="1"/>
</dbReference>
<dbReference type="InterPro" id="IPR050857">
    <property type="entry name" value="D-2-hydroxyacid_DH"/>
</dbReference>
<evidence type="ECO:0000259" key="6">
    <source>
        <dbReference type="Pfam" id="PF02826"/>
    </source>
</evidence>
<dbReference type="SUPFAM" id="SSF51735">
    <property type="entry name" value="NAD(P)-binding Rossmann-fold domains"/>
    <property type="match status" value="1"/>
</dbReference>